<dbReference type="Pfam" id="PF02996">
    <property type="entry name" value="Prefoldin"/>
    <property type="match status" value="1"/>
</dbReference>
<evidence type="ECO:0000256" key="1">
    <source>
        <dbReference type="ARBA" id="ARBA00010048"/>
    </source>
</evidence>
<evidence type="ECO:0000313" key="6">
    <source>
        <dbReference type="Proteomes" id="UP000245609"/>
    </source>
</evidence>
<organism evidence="5 6">
    <name type="scientific">Smittium megazygosporum</name>
    <dbReference type="NCBI Taxonomy" id="133381"/>
    <lineage>
        <taxon>Eukaryota</taxon>
        <taxon>Fungi</taxon>
        <taxon>Fungi incertae sedis</taxon>
        <taxon>Zoopagomycota</taxon>
        <taxon>Kickxellomycotina</taxon>
        <taxon>Harpellomycetes</taxon>
        <taxon>Harpellales</taxon>
        <taxon>Legeriomycetaceae</taxon>
        <taxon>Smittium</taxon>
    </lineage>
</organism>
<dbReference type="EMBL" id="MBFS01000442">
    <property type="protein sequence ID" value="PVV02494.1"/>
    <property type="molecule type" value="Genomic_DNA"/>
</dbReference>
<comment type="similarity">
    <text evidence="1">Belongs to the prefoldin subunit alpha family.</text>
</comment>
<dbReference type="Gene3D" id="1.10.287.370">
    <property type="match status" value="1"/>
</dbReference>
<dbReference type="PIRSF" id="PIRSF016396">
    <property type="entry name" value="Prefoldin_subunit_3"/>
    <property type="match status" value="1"/>
</dbReference>
<feature type="non-terminal residue" evidence="5">
    <location>
        <position position="1"/>
    </location>
</feature>
<dbReference type="STRING" id="133381.A0A2T9ZD20"/>
<keyword evidence="6" id="KW-1185">Reference proteome</keyword>
<dbReference type="GO" id="GO:0005737">
    <property type="term" value="C:cytoplasm"/>
    <property type="evidence" value="ECO:0007669"/>
    <property type="project" value="TreeGrafter"/>
</dbReference>
<protein>
    <recommendedName>
        <fullName evidence="7">Prefoldin subunit 3</fullName>
    </recommendedName>
</protein>
<proteinExistence type="inferred from homology"/>
<dbReference type="PANTHER" id="PTHR12409">
    <property type="entry name" value="PREFOLDIN SUBUNIT 3"/>
    <property type="match status" value="1"/>
</dbReference>
<dbReference type="Proteomes" id="UP000245609">
    <property type="component" value="Unassembled WGS sequence"/>
</dbReference>
<dbReference type="InterPro" id="IPR004127">
    <property type="entry name" value="Prefoldin_subunit_alpha"/>
</dbReference>
<name>A0A2T9ZD20_9FUNG</name>
<dbReference type="PANTHER" id="PTHR12409:SF0">
    <property type="entry name" value="PREFOLDIN SUBUNIT 3"/>
    <property type="match status" value="1"/>
</dbReference>
<dbReference type="SUPFAM" id="SSF46579">
    <property type="entry name" value="Prefoldin"/>
    <property type="match status" value="1"/>
</dbReference>
<dbReference type="InterPro" id="IPR016655">
    <property type="entry name" value="PFD3"/>
</dbReference>
<dbReference type="AlphaFoldDB" id="A0A2T9ZD20"/>
<evidence type="ECO:0000256" key="4">
    <source>
        <dbReference type="SAM" id="Coils"/>
    </source>
</evidence>
<keyword evidence="4" id="KW-0175">Coiled coil</keyword>
<dbReference type="GO" id="GO:0016272">
    <property type="term" value="C:prefoldin complex"/>
    <property type="evidence" value="ECO:0007669"/>
    <property type="project" value="InterPro"/>
</dbReference>
<evidence type="ECO:0000313" key="5">
    <source>
        <dbReference type="EMBL" id="PVV02494.1"/>
    </source>
</evidence>
<dbReference type="GO" id="GO:0006457">
    <property type="term" value="P:protein folding"/>
    <property type="evidence" value="ECO:0007669"/>
    <property type="project" value="InterPro"/>
</dbReference>
<evidence type="ECO:0000256" key="2">
    <source>
        <dbReference type="ARBA" id="ARBA00011695"/>
    </source>
</evidence>
<dbReference type="GO" id="GO:0015631">
    <property type="term" value="F:tubulin binding"/>
    <property type="evidence" value="ECO:0007669"/>
    <property type="project" value="TreeGrafter"/>
</dbReference>
<comment type="subunit">
    <text evidence="2">Heterohexamer of two PFD-alpha type and four PFD-beta type subunits.</text>
</comment>
<gene>
    <name evidence="5" type="ORF">BB560_003052</name>
</gene>
<reference evidence="5 6" key="1">
    <citation type="journal article" date="2018" name="MBio">
        <title>Comparative Genomics Reveals the Core Gene Toolbox for the Fungus-Insect Symbiosis.</title>
        <authorList>
            <person name="Wang Y."/>
            <person name="Stata M."/>
            <person name="Wang W."/>
            <person name="Stajich J.E."/>
            <person name="White M.M."/>
            <person name="Moncalvo J.M."/>
        </authorList>
    </citation>
    <scope>NUCLEOTIDE SEQUENCE [LARGE SCALE GENOMIC DNA]</scope>
    <source>
        <strain evidence="5 6">SC-DP-2</strain>
    </source>
</reference>
<dbReference type="CDD" id="cd23156">
    <property type="entry name" value="Prefoldin_3"/>
    <property type="match status" value="1"/>
</dbReference>
<comment type="caution">
    <text evidence="5">The sequence shown here is derived from an EMBL/GenBank/DDBJ whole genome shotgun (WGS) entry which is preliminary data.</text>
</comment>
<dbReference type="GO" id="GO:0007021">
    <property type="term" value="P:tubulin complex assembly"/>
    <property type="evidence" value="ECO:0007669"/>
    <property type="project" value="TreeGrafter"/>
</dbReference>
<feature type="coiled-coil region" evidence="4">
    <location>
        <begin position="109"/>
        <end position="136"/>
    </location>
</feature>
<dbReference type="OrthoDB" id="6375174at2759"/>
<evidence type="ECO:0008006" key="7">
    <source>
        <dbReference type="Google" id="ProtNLM"/>
    </source>
</evidence>
<dbReference type="InterPro" id="IPR009053">
    <property type="entry name" value="Prefoldin"/>
</dbReference>
<keyword evidence="3" id="KW-0143">Chaperone</keyword>
<sequence>DDVGEYISKNESAEATLKKFSEALSKYKFMEVNSIQRRKGLEEKLPEIENTLKMIKYIANRENTEEPIETRFELNDTLYANAKIEQPSKANVMLEYPIDEAQELLETKLNSAKLSLNNVTEDLDFLRDQITTMEVNIARTYNWDVKQRRLLKQSSKDN</sequence>
<dbReference type="FunFam" id="1.10.287.370:FF:000001">
    <property type="entry name" value="Prefoldin subunit 3"/>
    <property type="match status" value="1"/>
</dbReference>
<evidence type="ECO:0000256" key="3">
    <source>
        <dbReference type="ARBA" id="ARBA00023186"/>
    </source>
</evidence>
<accession>A0A2T9ZD20</accession>
<dbReference type="GO" id="GO:0007017">
    <property type="term" value="P:microtubule-based process"/>
    <property type="evidence" value="ECO:0007669"/>
    <property type="project" value="TreeGrafter"/>
</dbReference>